<dbReference type="Gene3D" id="1.10.10.60">
    <property type="entry name" value="Homeodomain-like"/>
    <property type="match status" value="2"/>
</dbReference>
<dbReference type="PANTHER" id="PTHR46796">
    <property type="entry name" value="HTH-TYPE TRANSCRIPTIONAL ACTIVATOR RHAS-RELATED"/>
    <property type="match status" value="1"/>
</dbReference>
<evidence type="ECO:0000259" key="5">
    <source>
        <dbReference type="PROSITE" id="PS01124"/>
    </source>
</evidence>
<evidence type="ECO:0000313" key="6">
    <source>
        <dbReference type="EMBL" id="GAA1860479.1"/>
    </source>
</evidence>
<keyword evidence="3" id="KW-0804">Transcription</keyword>
<feature type="region of interest" description="Disordered" evidence="4">
    <location>
        <begin position="54"/>
        <end position="73"/>
    </location>
</feature>
<dbReference type="InterPro" id="IPR014710">
    <property type="entry name" value="RmlC-like_jellyroll"/>
</dbReference>
<keyword evidence="1" id="KW-0805">Transcription regulation</keyword>
<evidence type="ECO:0000256" key="2">
    <source>
        <dbReference type="ARBA" id="ARBA00023125"/>
    </source>
</evidence>
<dbReference type="Gene3D" id="2.60.120.10">
    <property type="entry name" value="Jelly Rolls"/>
    <property type="match status" value="1"/>
</dbReference>
<keyword evidence="2" id="KW-0238">DNA-binding</keyword>
<dbReference type="PANTHER" id="PTHR46796:SF7">
    <property type="entry name" value="ARAC FAMILY TRANSCRIPTIONAL REGULATOR"/>
    <property type="match status" value="1"/>
</dbReference>
<feature type="domain" description="HTH araC/xylS-type" evidence="5">
    <location>
        <begin position="287"/>
        <end position="385"/>
    </location>
</feature>
<reference evidence="6 7" key="1">
    <citation type="journal article" date="2019" name="Int. J. Syst. Evol. Microbiol.">
        <title>The Global Catalogue of Microorganisms (GCM) 10K type strain sequencing project: providing services to taxonomists for standard genome sequencing and annotation.</title>
        <authorList>
            <consortium name="The Broad Institute Genomics Platform"/>
            <consortium name="The Broad Institute Genome Sequencing Center for Infectious Disease"/>
            <person name="Wu L."/>
            <person name="Ma J."/>
        </authorList>
    </citation>
    <scope>NUCLEOTIDE SEQUENCE [LARGE SCALE GENOMIC DNA]</scope>
    <source>
        <strain evidence="6 7">JCM 16009</strain>
    </source>
</reference>
<dbReference type="EMBL" id="BAAAQK010000018">
    <property type="protein sequence ID" value="GAA1860479.1"/>
    <property type="molecule type" value="Genomic_DNA"/>
</dbReference>
<proteinExistence type="predicted"/>
<dbReference type="SUPFAM" id="SSF51182">
    <property type="entry name" value="RmlC-like cupins"/>
    <property type="match status" value="1"/>
</dbReference>
<dbReference type="Pfam" id="PF12852">
    <property type="entry name" value="Cupin_6"/>
    <property type="match status" value="1"/>
</dbReference>
<organism evidence="6 7">
    <name type="scientific">Pseudonocardia ailaonensis</name>
    <dbReference type="NCBI Taxonomy" id="367279"/>
    <lineage>
        <taxon>Bacteria</taxon>
        <taxon>Bacillati</taxon>
        <taxon>Actinomycetota</taxon>
        <taxon>Actinomycetes</taxon>
        <taxon>Pseudonocardiales</taxon>
        <taxon>Pseudonocardiaceae</taxon>
        <taxon>Pseudonocardia</taxon>
    </lineage>
</organism>
<comment type="caution">
    <text evidence="6">The sequence shown here is derived from an EMBL/GenBank/DDBJ whole genome shotgun (WGS) entry which is preliminary data.</text>
</comment>
<dbReference type="InterPro" id="IPR011051">
    <property type="entry name" value="RmlC_Cupin_sf"/>
</dbReference>
<dbReference type="InterPro" id="IPR050204">
    <property type="entry name" value="AraC_XylS_family_regulators"/>
</dbReference>
<dbReference type="SMART" id="SM00342">
    <property type="entry name" value="HTH_ARAC"/>
    <property type="match status" value="1"/>
</dbReference>
<dbReference type="InterPro" id="IPR018060">
    <property type="entry name" value="HTH_AraC"/>
</dbReference>
<dbReference type="SUPFAM" id="SSF46689">
    <property type="entry name" value="Homeodomain-like"/>
    <property type="match status" value="2"/>
</dbReference>
<feature type="compositionally biased region" description="Basic and acidic residues" evidence="4">
    <location>
        <begin position="56"/>
        <end position="65"/>
    </location>
</feature>
<dbReference type="PROSITE" id="PS00041">
    <property type="entry name" value="HTH_ARAC_FAMILY_1"/>
    <property type="match status" value="1"/>
</dbReference>
<name>A0ABN2NBF6_9PSEU</name>
<evidence type="ECO:0000256" key="4">
    <source>
        <dbReference type="SAM" id="MobiDB-lite"/>
    </source>
</evidence>
<gene>
    <name evidence="6" type="ORF">GCM10009836_45800</name>
</gene>
<evidence type="ECO:0000256" key="1">
    <source>
        <dbReference type="ARBA" id="ARBA00023015"/>
    </source>
</evidence>
<evidence type="ECO:0000256" key="3">
    <source>
        <dbReference type="ARBA" id="ARBA00023163"/>
    </source>
</evidence>
<dbReference type="InterPro" id="IPR018062">
    <property type="entry name" value="HTH_AraC-typ_CS"/>
</dbReference>
<dbReference type="PROSITE" id="PS01124">
    <property type="entry name" value="HTH_ARAC_FAMILY_2"/>
    <property type="match status" value="1"/>
</dbReference>
<dbReference type="Pfam" id="PF12833">
    <property type="entry name" value="HTH_18"/>
    <property type="match status" value="1"/>
</dbReference>
<accession>A0ABN2NBF6</accession>
<evidence type="ECO:0000313" key="7">
    <source>
        <dbReference type="Proteomes" id="UP001500449"/>
    </source>
</evidence>
<keyword evidence="7" id="KW-1185">Reference proteome</keyword>
<dbReference type="InterPro" id="IPR009057">
    <property type="entry name" value="Homeodomain-like_sf"/>
</dbReference>
<dbReference type="Proteomes" id="UP001500449">
    <property type="component" value="Unassembled WGS sequence"/>
</dbReference>
<protein>
    <submittedName>
        <fullName evidence="6">AraC family transcriptional regulator</fullName>
    </submittedName>
</protein>
<dbReference type="InterPro" id="IPR032783">
    <property type="entry name" value="AraC_lig"/>
</dbReference>
<sequence>MRSLDPEIGLMGLGHIVEADRAIHRVHVHEEGHLGSFRGPAALGFFLTGTSLMPRTRTENDRDTGEPDPAPSPALAAALERLRLQGAVFLRAEYREPWAYESLPGPVTADLLRPGERRVILFHVIASGRCWVTVGDGERHWASAGDVVVLPYGDQHRMGGTGDAEVVPITTFMDPPPWPQMPVLRLGTGGSLTDVVCGYLHSTDPLFDPELRVFPPAFVVRPPPGPAADWVRANVEFALARTATGGVPALATRLPEMLLVEILRLHLASAPAVEQGWVAALRDPVIAPAMALLHGAPAHRWTVTELARATAVSRSLLDARFREVLGRSPIRYLTEWRMHLARDLLTTTDLAVVVVARRVGYDAEEAFSRAFKRRHGASPRVWRAAAG</sequence>